<evidence type="ECO:0000256" key="1">
    <source>
        <dbReference type="ARBA" id="ARBA00005254"/>
    </source>
</evidence>
<dbReference type="Proteomes" id="UP001501598">
    <property type="component" value="Unassembled WGS sequence"/>
</dbReference>
<reference evidence="4" key="1">
    <citation type="journal article" date="2019" name="Int. J. Syst. Evol. Microbiol.">
        <title>The Global Catalogue of Microorganisms (GCM) 10K type strain sequencing project: providing services to taxonomists for standard genome sequencing and annotation.</title>
        <authorList>
            <consortium name="The Broad Institute Genomics Platform"/>
            <consortium name="The Broad Institute Genome Sequencing Center for Infectious Disease"/>
            <person name="Wu L."/>
            <person name="Ma J."/>
        </authorList>
    </citation>
    <scope>NUCLEOTIDE SEQUENCE [LARGE SCALE GENOMIC DNA]</scope>
    <source>
        <strain evidence="4">JCM 17906</strain>
    </source>
</reference>
<proteinExistence type="inferred from homology"/>
<gene>
    <name evidence="3" type="ORF">GCM10023175_35690</name>
</gene>
<dbReference type="PANTHER" id="PTHR43802">
    <property type="entry name" value="ENOYL-COA HYDRATASE"/>
    <property type="match status" value="1"/>
</dbReference>
<evidence type="ECO:0000313" key="3">
    <source>
        <dbReference type="EMBL" id="GAA4548733.1"/>
    </source>
</evidence>
<organism evidence="3 4">
    <name type="scientific">Pseudonocardia xishanensis</name>
    <dbReference type="NCBI Taxonomy" id="630995"/>
    <lineage>
        <taxon>Bacteria</taxon>
        <taxon>Bacillati</taxon>
        <taxon>Actinomycetota</taxon>
        <taxon>Actinomycetes</taxon>
        <taxon>Pseudonocardiales</taxon>
        <taxon>Pseudonocardiaceae</taxon>
        <taxon>Pseudonocardia</taxon>
    </lineage>
</organism>
<dbReference type="Gene3D" id="1.10.12.10">
    <property type="entry name" value="Lyase 2-enoyl-coa Hydratase, Chain A, domain 2"/>
    <property type="match status" value="1"/>
</dbReference>
<dbReference type="CDD" id="cd06558">
    <property type="entry name" value="crotonase-like"/>
    <property type="match status" value="1"/>
</dbReference>
<dbReference type="Gene3D" id="3.90.226.10">
    <property type="entry name" value="2-enoyl-CoA Hydratase, Chain A, domain 1"/>
    <property type="match status" value="1"/>
</dbReference>
<dbReference type="PANTHER" id="PTHR43802:SF1">
    <property type="entry name" value="IP11341P-RELATED"/>
    <property type="match status" value="1"/>
</dbReference>
<dbReference type="PROSITE" id="PS00166">
    <property type="entry name" value="ENOYL_COA_HYDRATASE"/>
    <property type="match status" value="1"/>
</dbReference>
<accession>A0ABP8RUL8</accession>
<sequence length="268" mass="28995">MDYERYEYLDITVADGVASVLNNDPLRDNAFTPAAHREWAYVYRDLAQDEDVRAIVLGGHGEHFSAGPDVEYLRALATDPAARARGFDETEQIVYAPLTFDKPVVSAISGSLVGGAATYALMADIIVADETATFVDKHVTAGLVPGDGGILTWMTYAGVLRAKRHLLTGDPLSAHEAERIGLITEVVPRGEALDAARGYAHRLAELPPATIRQTKRALNQGLRVLAPVLFDHSHALEALSMQTPEFRDWVAALPHDDPAEAVHPVGSP</sequence>
<dbReference type="InterPro" id="IPR014748">
    <property type="entry name" value="Enoyl-CoA_hydra_C"/>
</dbReference>
<evidence type="ECO:0000313" key="4">
    <source>
        <dbReference type="Proteomes" id="UP001501598"/>
    </source>
</evidence>
<comment type="similarity">
    <text evidence="1 2">Belongs to the enoyl-CoA hydratase/isomerase family.</text>
</comment>
<dbReference type="InterPro" id="IPR018376">
    <property type="entry name" value="Enoyl-CoA_hyd/isom_CS"/>
</dbReference>
<dbReference type="SUPFAM" id="SSF52096">
    <property type="entry name" value="ClpP/crotonase"/>
    <property type="match status" value="1"/>
</dbReference>
<name>A0ABP8RUL8_9PSEU</name>
<protein>
    <submittedName>
        <fullName evidence="3">Enoyl-CoA hydratase/isomerase family protein</fullName>
    </submittedName>
</protein>
<comment type="caution">
    <text evidence="3">The sequence shown here is derived from an EMBL/GenBank/DDBJ whole genome shotgun (WGS) entry which is preliminary data.</text>
</comment>
<keyword evidence="4" id="KW-1185">Reference proteome</keyword>
<dbReference type="InterPro" id="IPR001753">
    <property type="entry name" value="Enoyl-CoA_hydra/iso"/>
</dbReference>
<dbReference type="EMBL" id="BAABGT010000040">
    <property type="protein sequence ID" value="GAA4548733.1"/>
    <property type="molecule type" value="Genomic_DNA"/>
</dbReference>
<dbReference type="Pfam" id="PF00378">
    <property type="entry name" value="ECH_1"/>
    <property type="match status" value="1"/>
</dbReference>
<dbReference type="InterPro" id="IPR029045">
    <property type="entry name" value="ClpP/crotonase-like_dom_sf"/>
</dbReference>
<evidence type="ECO:0000256" key="2">
    <source>
        <dbReference type="RuleBase" id="RU003707"/>
    </source>
</evidence>
<dbReference type="RefSeq" id="WP_345419367.1">
    <property type="nucleotide sequence ID" value="NZ_BAABGT010000040.1"/>
</dbReference>